<evidence type="ECO:0000256" key="2">
    <source>
        <dbReference type="ARBA" id="ARBA00022801"/>
    </source>
</evidence>
<dbReference type="SUPFAM" id="SSF55811">
    <property type="entry name" value="Nudix"/>
    <property type="match status" value="1"/>
</dbReference>
<dbReference type="Pfam" id="PF00293">
    <property type="entry name" value="NUDIX"/>
    <property type="match status" value="1"/>
</dbReference>
<evidence type="ECO:0000313" key="5">
    <source>
        <dbReference type="Proteomes" id="UP001144396"/>
    </source>
</evidence>
<dbReference type="Proteomes" id="UP001144396">
    <property type="component" value="Unassembled WGS sequence"/>
</dbReference>
<dbReference type="Gene3D" id="3.90.79.10">
    <property type="entry name" value="Nucleoside Triphosphate Pyrophosphohydrolase"/>
    <property type="match status" value="1"/>
</dbReference>
<keyword evidence="5" id="KW-1185">Reference proteome</keyword>
<dbReference type="CDD" id="cd18879">
    <property type="entry name" value="NUDIX_Hydrolase"/>
    <property type="match status" value="1"/>
</dbReference>
<comment type="caution">
    <text evidence="4">The sequence shown here is derived from an EMBL/GenBank/DDBJ whole genome shotgun (WGS) entry which is preliminary data.</text>
</comment>
<dbReference type="InterPro" id="IPR015797">
    <property type="entry name" value="NUDIX_hydrolase-like_dom_sf"/>
</dbReference>
<comment type="cofactor">
    <cofactor evidence="1">
        <name>Mg(2+)</name>
        <dbReference type="ChEBI" id="CHEBI:18420"/>
    </cofactor>
</comment>
<dbReference type="InterPro" id="IPR000086">
    <property type="entry name" value="NUDIX_hydrolase_dom"/>
</dbReference>
<evidence type="ECO:0000256" key="1">
    <source>
        <dbReference type="ARBA" id="ARBA00001946"/>
    </source>
</evidence>
<proteinExistence type="predicted"/>
<feature type="domain" description="Nudix hydrolase" evidence="3">
    <location>
        <begin position="19"/>
        <end position="147"/>
    </location>
</feature>
<dbReference type="PANTHER" id="PTHR43046">
    <property type="entry name" value="GDP-MANNOSE MANNOSYL HYDROLASE"/>
    <property type="match status" value="1"/>
</dbReference>
<protein>
    <submittedName>
        <fullName evidence="4">MutT/NUDIX-family protein</fullName>
    </submittedName>
</protein>
<name>A0A9W6CYH5_9MICO</name>
<dbReference type="RefSeq" id="WP_281884294.1">
    <property type="nucleotide sequence ID" value="NZ_BSDP01000001.1"/>
</dbReference>
<sequence>MPTPDFIVDLRRSIGTAPLWLSGVTAVVLRGDDVLLGRRSDNGRLAPISGIVEPGEAPATTAVREALEEANVHIEVERLAWVHTTPEITYPNGDRTSYLDLTFRCRYVSGDPYPADGEASEVFWHPLARLDELDDMPDDQKARVRAAASDEVAARFEA</sequence>
<dbReference type="EMBL" id="BSDP01000001">
    <property type="protein sequence ID" value="GLI27609.1"/>
    <property type="molecule type" value="Genomic_DNA"/>
</dbReference>
<accession>A0A9W6CYH5</accession>
<organism evidence="4 5">
    <name type="scientific">Agromyces rhizosphaerae</name>
    <dbReference type="NCBI Taxonomy" id="88374"/>
    <lineage>
        <taxon>Bacteria</taxon>
        <taxon>Bacillati</taxon>
        <taxon>Actinomycetota</taxon>
        <taxon>Actinomycetes</taxon>
        <taxon>Micrococcales</taxon>
        <taxon>Microbacteriaceae</taxon>
        <taxon>Agromyces</taxon>
    </lineage>
</organism>
<evidence type="ECO:0000259" key="3">
    <source>
        <dbReference type="PROSITE" id="PS51462"/>
    </source>
</evidence>
<gene>
    <name evidence="4" type="ORF">ARHIZOSPH14_18510</name>
</gene>
<dbReference type="PROSITE" id="PS51462">
    <property type="entry name" value="NUDIX"/>
    <property type="match status" value="1"/>
</dbReference>
<reference evidence="4" key="1">
    <citation type="submission" date="2022-12" db="EMBL/GenBank/DDBJ databases">
        <title>Reference genome sequencing for broad-spectrum identification of bacterial and archaeal isolates by mass spectrometry.</title>
        <authorList>
            <person name="Sekiguchi Y."/>
            <person name="Tourlousse D.M."/>
        </authorList>
    </citation>
    <scope>NUCLEOTIDE SEQUENCE</scope>
    <source>
        <strain evidence="4">14</strain>
    </source>
</reference>
<dbReference type="PROSITE" id="PS00893">
    <property type="entry name" value="NUDIX_BOX"/>
    <property type="match status" value="1"/>
</dbReference>
<dbReference type="PANTHER" id="PTHR43046:SF16">
    <property type="entry name" value="ADP-RIBOSE PYROPHOSPHATASE YJHB-RELATED"/>
    <property type="match status" value="1"/>
</dbReference>
<dbReference type="AlphaFoldDB" id="A0A9W6CYH5"/>
<keyword evidence="2" id="KW-0378">Hydrolase</keyword>
<dbReference type="GO" id="GO:0016787">
    <property type="term" value="F:hydrolase activity"/>
    <property type="evidence" value="ECO:0007669"/>
    <property type="project" value="UniProtKB-KW"/>
</dbReference>
<dbReference type="InterPro" id="IPR020084">
    <property type="entry name" value="NUDIX_hydrolase_CS"/>
</dbReference>
<evidence type="ECO:0000313" key="4">
    <source>
        <dbReference type="EMBL" id="GLI27609.1"/>
    </source>
</evidence>